<comment type="caution">
    <text evidence="2">The sequence shown here is derived from an EMBL/GenBank/DDBJ whole genome shotgun (WGS) entry which is preliminary data.</text>
</comment>
<dbReference type="PANTHER" id="PTHR13707">
    <property type="entry name" value="KETOACID-COENZYME A TRANSFERASE"/>
    <property type="match status" value="1"/>
</dbReference>
<dbReference type="PANTHER" id="PTHR13707:SF60">
    <property type="entry name" value="ACETATE COA-TRANSFERASE SUBUNIT ALPHA"/>
    <property type="match status" value="1"/>
</dbReference>
<gene>
    <name evidence="2" type="ORF">EV210_10329</name>
</gene>
<name>A0A4R1Q9G6_9FIRM</name>
<dbReference type="OrthoDB" id="9777193at2"/>
<dbReference type="InterPro" id="IPR012792">
    <property type="entry name" value="3-oxoacid_CoA-transf_A"/>
</dbReference>
<dbReference type="EMBL" id="SLUI01000003">
    <property type="protein sequence ID" value="TCL38557.1"/>
    <property type="molecule type" value="Genomic_DNA"/>
</dbReference>
<evidence type="ECO:0000256" key="1">
    <source>
        <dbReference type="ARBA" id="ARBA00022679"/>
    </source>
</evidence>
<keyword evidence="3" id="KW-1185">Reference proteome</keyword>
<dbReference type="GO" id="GO:0008410">
    <property type="term" value="F:CoA-transferase activity"/>
    <property type="evidence" value="ECO:0007669"/>
    <property type="project" value="InterPro"/>
</dbReference>
<keyword evidence="1 2" id="KW-0808">Transferase</keyword>
<dbReference type="AlphaFoldDB" id="A0A4R1Q9G6"/>
<dbReference type="InterPro" id="IPR037171">
    <property type="entry name" value="NagB/RpiA_transferase-like"/>
</dbReference>
<accession>A0A4R1Q9G6</accession>
<evidence type="ECO:0000313" key="3">
    <source>
        <dbReference type="Proteomes" id="UP000295063"/>
    </source>
</evidence>
<reference evidence="2 3" key="1">
    <citation type="submission" date="2019-03" db="EMBL/GenBank/DDBJ databases">
        <title>Genomic Encyclopedia of Type Strains, Phase IV (KMG-IV): sequencing the most valuable type-strain genomes for metagenomic binning, comparative biology and taxonomic classification.</title>
        <authorList>
            <person name="Goeker M."/>
        </authorList>
    </citation>
    <scope>NUCLEOTIDE SEQUENCE [LARGE SCALE GENOMIC DNA]</scope>
    <source>
        <strain evidence="2 3">DSM 15969</strain>
    </source>
</reference>
<dbReference type="SUPFAM" id="SSF100950">
    <property type="entry name" value="NagB/RpiA/CoA transferase-like"/>
    <property type="match status" value="1"/>
</dbReference>
<proteinExistence type="predicted"/>
<sequence length="223" mass="23749">MNKVIPITQCRNYLTHDLTLAIGGFLAVGTPERLIDCLVDLQLQNLTVIGNDTGFIDKGIGRLVAGRQVKKVIVSHIGTNPETGRQMNSGELEVELVPQGTLAERLRCGGAGLGGVLTPTGLGTVVAENKQVINANGRDYLLELPLRANVALIKATTGDKSGNLICRRSTRNFNPVMAMAADLVIAEVDHIVETGEIDADQVMIPGIFVDYICQSGRNADSGC</sequence>
<dbReference type="RefSeq" id="WP_132076493.1">
    <property type="nucleotide sequence ID" value="NZ_DALYTA010000033.1"/>
</dbReference>
<dbReference type="Gene3D" id="3.40.1080.10">
    <property type="entry name" value="Glutaconate Coenzyme A-transferase"/>
    <property type="match status" value="1"/>
</dbReference>
<dbReference type="NCBIfam" id="TIGR02429">
    <property type="entry name" value="pcaI_scoA_fam"/>
    <property type="match status" value="1"/>
</dbReference>
<protein>
    <submittedName>
        <fullName evidence="2">Acetate CoA/acetoacetate CoA-transferase alpha subunit</fullName>
    </submittedName>
</protein>
<organism evidence="2 3">
    <name type="scientific">Anaerospora hongkongensis</name>
    <dbReference type="NCBI Taxonomy" id="244830"/>
    <lineage>
        <taxon>Bacteria</taxon>
        <taxon>Bacillati</taxon>
        <taxon>Bacillota</taxon>
        <taxon>Negativicutes</taxon>
        <taxon>Selenomonadales</taxon>
        <taxon>Sporomusaceae</taxon>
        <taxon>Anaerospora</taxon>
    </lineage>
</organism>
<evidence type="ECO:0000313" key="2">
    <source>
        <dbReference type="EMBL" id="TCL38557.1"/>
    </source>
</evidence>
<dbReference type="SMART" id="SM00882">
    <property type="entry name" value="CoA_trans"/>
    <property type="match status" value="1"/>
</dbReference>
<dbReference type="InterPro" id="IPR004165">
    <property type="entry name" value="CoA_trans_fam_I"/>
</dbReference>
<dbReference type="Proteomes" id="UP000295063">
    <property type="component" value="Unassembled WGS sequence"/>
</dbReference>
<dbReference type="Pfam" id="PF01144">
    <property type="entry name" value="CoA_trans"/>
    <property type="match status" value="1"/>
</dbReference>